<dbReference type="Proteomes" id="UP000059672">
    <property type="component" value="Chromosome"/>
</dbReference>
<feature type="domain" description="SusE outer membrane protein" evidence="1">
    <location>
        <begin position="34"/>
        <end position="132"/>
    </location>
</feature>
<evidence type="ECO:0000259" key="1">
    <source>
        <dbReference type="Pfam" id="PF14292"/>
    </source>
</evidence>
<evidence type="ECO:0000259" key="2">
    <source>
        <dbReference type="Pfam" id="PF16411"/>
    </source>
</evidence>
<evidence type="ECO:0000313" key="4">
    <source>
        <dbReference type="Proteomes" id="UP000059672"/>
    </source>
</evidence>
<dbReference type="EMBL" id="CP013355">
    <property type="protein sequence ID" value="AMC11973.1"/>
    <property type="molecule type" value="Genomic_DNA"/>
</dbReference>
<dbReference type="AlphaFoldDB" id="A0A0X8G8H4"/>
<dbReference type="Pfam" id="PF14292">
    <property type="entry name" value="SusE"/>
    <property type="match status" value="1"/>
</dbReference>
<dbReference type="PROSITE" id="PS51257">
    <property type="entry name" value="PROKAR_LIPOPROTEIN"/>
    <property type="match status" value="1"/>
</dbReference>
<dbReference type="Pfam" id="PF16411">
    <property type="entry name" value="SusF_SusE"/>
    <property type="match status" value="1"/>
</dbReference>
<dbReference type="STRING" id="1622118.Lupro_12185"/>
<organism evidence="3 4">
    <name type="scientific">Lutibacter profundi</name>
    <dbReference type="NCBI Taxonomy" id="1622118"/>
    <lineage>
        <taxon>Bacteria</taxon>
        <taxon>Pseudomonadati</taxon>
        <taxon>Bacteroidota</taxon>
        <taxon>Flavobacteriia</taxon>
        <taxon>Flavobacteriales</taxon>
        <taxon>Flavobacteriaceae</taxon>
        <taxon>Lutibacter</taxon>
    </lineage>
</organism>
<feature type="domain" description="Outer membrane protein SusF/SusE-like C-terminal" evidence="2">
    <location>
        <begin position="166"/>
        <end position="249"/>
    </location>
</feature>
<dbReference type="KEGG" id="lut:Lupro_12185"/>
<keyword evidence="4" id="KW-1185">Reference proteome</keyword>
<proteinExistence type="predicted"/>
<sequence length="439" mass="47141">MLGINIKKETMKIFLNNILILFATTIFLVGCSKDDLTVLNPSASTTVSLSVDEVALDKDNAGQTALTVSWDDPNYGFSAAVDYKIIFTNGEFSNSVAVGNSLFKEFETVELNKILLNLGLEGNVPTLVSIQIKAILSEYKELESNTTSLTATAYVDKLDLSTSWGVVGSATINGWNGPDMPFYRTSNSDELVAYVALNDGEIKFRENNDWTVNYGDDGNDGSLEPGGANIPVSAGNYKIVFNIANLTYTIEAYSWGLVGDATTNGWGGPDMPLAYDSFSDTWKAVVTLGGGEIKFRFNNDWGLNYGDDGGDGSLEPGGANIAVSAGNYLVTLDLNNLEYSIEPIDIWGIVGSAAPNGWGGPNVKFTPDYSTDGVWVLNGITLTDGEIKFRTNDSWDVNYGDDGNDGTLEQNGANIPVSAGTYNIVLDFSNPDAPTYTIN</sequence>
<dbReference type="Gene3D" id="2.60.40.3620">
    <property type="match status" value="3"/>
</dbReference>
<dbReference type="CDD" id="cd12956">
    <property type="entry name" value="CBM_SusE-F_like"/>
    <property type="match status" value="3"/>
</dbReference>
<gene>
    <name evidence="3" type="ORF">Lupro_12185</name>
</gene>
<dbReference type="InterPro" id="IPR032187">
    <property type="entry name" value="SusF/SusE-like_C"/>
</dbReference>
<reference evidence="3 4" key="2">
    <citation type="journal article" date="2016" name="Int. J. Syst. Evol. Microbiol.">
        <title>Lutibacter profundi sp. nov., isolated from a deep-sea hydrothermal system on the Arctic Mid-Ocean Ridge and emended description of the genus Lutibacter.</title>
        <authorList>
            <person name="Le Moine Bauer S."/>
            <person name="Roalkvam I."/>
            <person name="Steen I.H."/>
            <person name="Dahle H."/>
        </authorList>
    </citation>
    <scope>NUCLEOTIDE SEQUENCE [LARGE SCALE GENOMIC DNA]</scope>
    <source>
        <strain evidence="3 4">LP1</strain>
    </source>
</reference>
<reference evidence="4" key="1">
    <citation type="submission" date="2015-12" db="EMBL/GenBank/DDBJ databases">
        <title>Complete genome sequence of Lutibacter profundus strain LP1.</title>
        <authorList>
            <person name="Wissuwa J."/>
            <person name="Le Moine Bauer S."/>
            <person name="Stokke R."/>
            <person name="Dahle H."/>
            <person name="Steen I.H."/>
        </authorList>
    </citation>
    <scope>NUCLEOTIDE SEQUENCE [LARGE SCALE GENOMIC DNA]</scope>
    <source>
        <strain evidence="4">LP1</strain>
    </source>
</reference>
<name>A0A0X8G8H4_9FLAO</name>
<dbReference type="InterPro" id="IPR025970">
    <property type="entry name" value="SusE"/>
</dbReference>
<protein>
    <submittedName>
        <fullName evidence="3">Uncharacterized protein</fullName>
    </submittedName>
</protein>
<evidence type="ECO:0000313" key="3">
    <source>
        <dbReference type="EMBL" id="AMC11973.1"/>
    </source>
</evidence>
<accession>A0A0X8G8H4</accession>